<dbReference type="Pfam" id="PF03810">
    <property type="entry name" value="IBN_N"/>
    <property type="match status" value="1"/>
</dbReference>
<dbReference type="PANTHER" id="PTHR10997">
    <property type="entry name" value="IMPORTIN-7, 8, 11"/>
    <property type="match status" value="1"/>
</dbReference>
<keyword evidence="3" id="KW-0539">Nucleus</keyword>
<dbReference type="InterPro" id="IPR016024">
    <property type="entry name" value="ARM-type_fold"/>
</dbReference>
<dbReference type="Proteomes" id="UP000243052">
    <property type="component" value="Chromosome viii"/>
</dbReference>
<evidence type="ECO:0000256" key="2">
    <source>
        <dbReference type="ARBA" id="ARBA00022448"/>
    </source>
</evidence>
<organism evidence="5 6">
    <name type="scientific">Eremothecium sinecaudum</name>
    <dbReference type="NCBI Taxonomy" id="45286"/>
    <lineage>
        <taxon>Eukaryota</taxon>
        <taxon>Fungi</taxon>
        <taxon>Dikarya</taxon>
        <taxon>Ascomycota</taxon>
        <taxon>Saccharomycotina</taxon>
        <taxon>Saccharomycetes</taxon>
        <taxon>Saccharomycetales</taxon>
        <taxon>Saccharomycetaceae</taxon>
        <taxon>Eremothecium</taxon>
    </lineage>
</organism>
<dbReference type="PROSITE" id="PS50166">
    <property type="entry name" value="IMPORTIN_B_NT"/>
    <property type="match status" value="1"/>
</dbReference>
<dbReference type="GO" id="GO:0006606">
    <property type="term" value="P:protein import into nucleus"/>
    <property type="evidence" value="ECO:0007669"/>
    <property type="project" value="TreeGrafter"/>
</dbReference>
<dbReference type="InterPro" id="IPR011989">
    <property type="entry name" value="ARM-like"/>
</dbReference>
<dbReference type="Gene3D" id="1.25.10.10">
    <property type="entry name" value="Leucine-rich Repeat Variant"/>
    <property type="match status" value="1"/>
</dbReference>
<dbReference type="AlphaFoldDB" id="A0A0X8HWB3"/>
<dbReference type="InterPro" id="IPR001494">
    <property type="entry name" value="Importin-beta_N"/>
</dbReference>
<dbReference type="GO" id="GO:0005635">
    <property type="term" value="C:nuclear envelope"/>
    <property type="evidence" value="ECO:0007669"/>
    <property type="project" value="TreeGrafter"/>
</dbReference>
<dbReference type="OrthoDB" id="431626at2759"/>
<dbReference type="PANTHER" id="PTHR10997:SF9">
    <property type="entry name" value="IMPORTIN-9"/>
    <property type="match status" value="1"/>
</dbReference>
<name>A0A0X8HWB3_9SACH</name>
<dbReference type="EMBL" id="CP014248">
    <property type="protein sequence ID" value="AMD22662.1"/>
    <property type="molecule type" value="Genomic_DNA"/>
</dbReference>
<protein>
    <submittedName>
        <fullName evidence="5">HHL108Wp</fullName>
    </submittedName>
</protein>
<sequence length="1009" mass="113772">MNRQINLQDVILKAQSADKFVRENAESFLLDSCAKDPGSVLLSLMDIANNSAADLASRQFCLVSIRKLITMYWSAGFESYCGPPGVNEAAKEIIRKLLLDLVLGDGQDSKIVNSSSYCIVQIAAVDFPDEWPSLLVRLYESIANYRTVNALTLLHEIFDDVISDEMFFQSEVGWKTIELVVQIPFDDTASFAAKSAAMKLYNSCLMQLTSPEALEVEQNRRNISRHIKESVGFLAQLLQNIMMCENSIDILIFKTHIYENLVLIKNDFPKKVFPTNLNPQLLSVVLNDLHLLGSFYLQVINSGKEDVLFHVNNCAINMVSFLSALDECDLNFGDANILLESLVRFCSLPEGLMGEWSENFNTFISKETGIASSYTIRDEICQYFSNIDKNNFQVFMKLIIQQLDHLTSMDWVSQEALLYLLQSCQFSNEKYDISNEEIINVLIKFDAGLNQSTDNVFLWARYSLTVVKFLDKFMNDIENIKQYVKEFIFKTIDIAYTTNNDSIKASALISFSYYSSFVDLGSVLGVESCEKLEKAILKIITDMYDDVEDDTPGFMLEVLAGVISSNPDSKEKGIKASALQLVLKLATSDPSNIQVIVEAQQCVEQLLEGVSTDDYIYYARMCFPVLLSILKGDTTYGYTSTALVSLALELLAVFTKLKPVDGNLPKSIVDFIFEPLSTLIMNVDDEEILQVSTEAFSFLISNSDEQDISGNLQPVINILERLLSTDISSSAASHVGSLLLAVFTKYANQIQEIMPKILEAAARRLISMKNISSTENLLVVFCYLGSMDPKQTVDFLASLPLDNEGHSALQLIMPKWLESFEFIRGEKKIKENIVALSKIFFLDDPRVASIIVNGDLLPHDNDLIVTRSMAKKMTDKYTQISVHEKIVKLFVSELSFQNKPSKAFDDLADRVKLAPGEHTNQTPKNDEDDDEWEDMDDILDYNKLQEYIGDSDIDDDDDELPVTQEIKETVPELLKQFFKDAISQNISDFYNIYNRLSDKDKKLLAEIVV</sequence>
<evidence type="ECO:0000256" key="1">
    <source>
        <dbReference type="ARBA" id="ARBA00004123"/>
    </source>
</evidence>
<dbReference type="SUPFAM" id="SSF48371">
    <property type="entry name" value="ARM repeat"/>
    <property type="match status" value="1"/>
</dbReference>
<comment type="subcellular location">
    <subcellularLocation>
        <location evidence="1">Nucleus</location>
    </subcellularLocation>
</comment>
<keyword evidence="6" id="KW-1185">Reference proteome</keyword>
<keyword evidence="2" id="KW-0813">Transport</keyword>
<proteinExistence type="predicted"/>
<dbReference type="GO" id="GO:0031267">
    <property type="term" value="F:small GTPase binding"/>
    <property type="evidence" value="ECO:0007669"/>
    <property type="project" value="InterPro"/>
</dbReference>
<evidence type="ECO:0000256" key="3">
    <source>
        <dbReference type="ARBA" id="ARBA00023242"/>
    </source>
</evidence>
<evidence type="ECO:0000259" key="4">
    <source>
        <dbReference type="PROSITE" id="PS50166"/>
    </source>
</evidence>
<evidence type="ECO:0000313" key="5">
    <source>
        <dbReference type="EMBL" id="AMD22662.1"/>
    </source>
</evidence>
<dbReference type="GO" id="GO:0005829">
    <property type="term" value="C:cytosol"/>
    <property type="evidence" value="ECO:0007669"/>
    <property type="project" value="TreeGrafter"/>
</dbReference>
<gene>
    <name evidence="5" type="ORF">AW171_hschr84713</name>
</gene>
<dbReference type="STRING" id="45286.A0A0X8HWB3"/>
<reference evidence="5 6" key="1">
    <citation type="submission" date="2016-01" db="EMBL/GenBank/DDBJ databases">
        <title>Genome sequence of the yeast Holleya sinecauda.</title>
        <authorList>
            <person name="Dietrich F.S."/>
        </authorList>
    </citation>
    <scope>NUCLEOTIDE SEQUENCE [LARGE SCALE GENOMIC DNA]</scope>
    <source>
        <strain evidence="5 6">ATCC 58844</strain>
    </source>
</reference>
<dbReference type="RefSeq" id="XP_017989658.1">
    <property type="nucleotide sequence ID" value="XM_018134070.1"/>
</dbReference>
<accession>A0A0X8HWB3</accession>
<dbReference type="SMART" id="SM00913">
    <property type="entry name" value="IBN_N"/>
    <property type="match status" value="1"/>
</dbReference>
<evidence type="ECO:0000313" key="6">
    <source>
        <dbReference type="Proteomes" id="UP000243052"/>
    </source>
</evidence>
<dbReference type="GeneID" id="28726023"/>
<feature type="domain" description="Importin N-terminal" evidence="4">
    <location>
        <begin position="25"/>
        <end position="104"/>
    </location>
</feature>